<reference evidence="3 4" key="1">
    <citation type="submission" date="2024-04" db="EMBL/GenBank/DDBJ databases">
        <title>Genome sequencing and metabolic network reconstruction of aminoacids and betaine degradation by Anoxynatronum sibiricum.</title>
        <authorList>
            <person name="Detkova E.N."/>
            <person name="Boltjanskaja Y.V."/>
            <person name="Mardanov A.V."/>
            <person name="Kevbrin V."/>
        </authorList>
    </citation>
    <scope>NUCLEOTIDE SEQUENCE [LARGE SCALE GENOMIC DNA]</scope>
    <source>
        <strain evidence="3 4">Z-7981</strain>
    </source>
</reference>
<evidence type="ECO:0000313" key="3">
    <source>
        <dbReference type="EMBL" id="MEN1759567.1"/>
    </source>
</evidence>
<dbReference type="SUPFAM" id="SSF52402">
    <property type="entry name" value="Adenine nucleotide alpha hydrolases-like"/>
    <property type="match status" value="1"/>
</dbReference>
<name>A0ABU9VQX3_9CLOT</name>
<dbReference type="RefSeq" id="WP_343184933.1">
    <property type="nucleotide sequence ID" value="NZ_JBCITM010000003.1"/>
</dbReference>
<dbReference type="Pfam" id="PF00582">
    <property type="entry name" value="Usp"/>
    <property type="match status" value="1"/>
</dbReference>
<keyword evidence="4" id="KW-1185">Reference proteome</keyword>
<dbReference type="InterPro" id="IPR006015">
    <property type="entry name" value="Universal_stress_UspA"/>
</dbReference>
<dbReference type="InterPro" id="IPR006016">
    <property type="entry name" value="UspA"/>
</dbReference>
<sequence length="149" mass="16583">MRILVCVDGSKESMKAVVKAVEIASGCRIDHVAVLHVYEKLTMTVVEYADEQYYVQEIKKLEKMNEEMVAHRQKIVEHASMRFREKGIEAETMLKEGHPSHTISQTAEEGNYDLIIMGSRGGGGFKKLLLGSVSNAVIQETSSSVLVVK</sequence>
<comment type="similarity">
    <text evidence="1">Belongs to the universal stress protein A family.</text>
</comment>
<dbReference type="EMBL" id="JBCITM010000003">
    <property type="protein sequence ID" value="MEN1759567.1"/>
    <property type="molecule type" value="Genomic_DNA"/>
</dbReference>
<dbReference type="InterPro" id="IPR014729">
    <property type="entry name" value="Rossmann-like_a/b/a_fold"/>
</dbReference>
<evidence type="ECO:0000259" key="2">
    <source>
        <dbReference type="Pfam" id="PF00582"/>
    </source>
</evidence>
<dbReference type="CDD" id="cd00293">
    <property type="entry name" value="USP-like"/>
    <property type="match status" value="1"/>
</dbReference>
<comment type="caution">
    <text evidence="3">The sequence shown here is derived from an EMBL/GenBank/DDBJ whole genome shotgun (WGS) entry which is preliminary data.</text>
</comment>
<proteinExistence type="inferred from homology"/>
<accession>A0ABU9VQX3</accession>
<protein>
    <submittedName>
        <fullName evidence="3">Universal stress protein</fullName>
    </submittedName>
</protein>
<dbReference type="PANTHER" id="PTHR46268">
    <property type="entry name" value="STRESS RESPONSE PROTEIN NHAX"/>
    <property type="match status" value="1"/>
</dbReference>
<organism evidence="3 4">
    <name type="scientific">Anoxynatronum sibiricum</name>
    <dbReference type="NCBI Taxonomy" id="210623"/>
    <lineage>
        <taxon>Bacteria</taxon>
        <taxon>Bacillati</taxon>
        <taxon>Bacillota</taxon>
        <taxon>Clostridia</taxon>
        <taxon>Eubacteriales</taxon>
        <taxon>Clostridiaceae</taxon>
        <taxon>Anoxynatronum</taxon>
    </lineage>
</organism>
<dbReference type="Proteomes" id="UP001407405">
    <property type="component" value="Unassembled WGS sequence"/>
</dbReference>
<evidence type="ECO:0000256" key="1">
    <source>
        <dbReference type="ARBA" id="ARBA00008791"/>
    </source>
</evidence>
<feature type="domain" description="UspA" evidence="2">
    <location>
        <begin position="2"/>
        <end position="149"/>
    </location>
</feature>
<dbReference type="Gene3D" id="3.40.50.620">
    <property type="entry name" value="HUPs"/>
    <property type="match status" value="1"/>
</dbReference>
<dbReference type="PRINTS" id="PR01438">
    <property type="entry name" value="UNVRSLSTRESS"/>
</dbReference>
<dbReference type="PANTHER" id="PTHR46268:SF25">
    <property type="entry name" value="USPA DOMAIN PROTEIN"/>
    <property type="match status" value="1"/>
</dbReference>
<evidence type="ECO:0000313" key="4">
    <source>
        <dbReference type="Proteomes" id="UP001407405"/>
    </source>
</evidence>
<gene>
    <name evidence="3" type="ORF">AAIG11_03685</name>
</gene>